<feature type="domain" description="DNA mimic protein DMP19 C-terminal" evidence="1">
    <location>
        <begin position="36"/>
        <end position="143"/>
    </location>
</feature>
<name>A0ABX8FEC4_9BACI</name>
<proteinExistence type="predicted"/>
<dbReference type="RefSeq" id="WP_214477860.1">
    <property type="nucleotide sequence ID" value="NZ_CP071709.1"/>
</dbReference>
<gene>
    <name evidence="2" type="ORF">J1899_04515</name>
</gene>
<dbReference type="Gene3D" id="1.20.1420.60">
    <property type="match status" value="1"/>
</dbReference>
<evidence type="ECO:0000313" key="3">
    <source>
        <dbReference type="Proteomes" id="UP000679247"/>
    </source>
</evidence>
<dbReference type="Pfam" id="PF14300">
    <property type="entry name" value="DMP19"/>
    <property type="match status" value="1"/>
</dbReference>
<keyword evidence="3" id="KW-1185">Reference proteome</keyword>
<evidence type="ECO:0000313" key="2">
    <source>
        <dbReference type="EMBL" id="QVY62371.1"/>
    </source>
</evidence>
<dbReference type="EMBL" id="CP071709">
    <property type="protein sequence ID" value="QVY62371.1"/>
    <property type="molecule type" value="Genomic_DNA"/>
</dbReference>
<accession>A0ABX8FEC4</accession>
<organism evidence="2 3">
    <name type="scientific">Cytobacillus gottheilii</name>
    <dbReference type="NCBI Taxonomy" id="859144"/>
    <lineage>
        <taxon>Bacteria</taxon>
        <taxon>Bacillati</taxon>
        <taxon>Bacillota</taxon>
        <taxon>Bacilli</taxon>
        <taxon>Bacillales</taxon>
        <taxon>Bacillaceae</taxon>
        <taxon>Cytobacillus</taxon>
    </lineage>
</organism>
<dbReference type="Proteomes" id="UP000679247">
    <property type="component" value="Chromosome"/>
</dbReference>
<sequence>MKPKMNKKELVHKDDIWNAVISVLSEYDYSSEDKTAKEAFTVFQYYSEMESGGHEILLNWTSDYIKEVGIKVYVKELIENLEKINAHDYAAIIRKYGEQMWKLHISLENDEVEESEYYEVIEKADGEYYSLDDQLAVLLEAYFVEIYEELIDVVED</sequence>
<protein>
    <submittedName>
        <fullName evidence="2">DUF4375 domain-containing protein</fullName>
    </submittedName>
</protein>
<dbReference type="InterPro" id="IPR025402">
    <property type="entry name" value="DMP19_C"/>
</dbReference>
<reference evidence="2 3" key="1">
    <citation type="submission" date="2021-03" db="EMBL/GenBank/DDBJ databases">
        <title>The first data on the complete genome of the tetrodotoxin-producing bacterium.</title>
        <authorList>
            <person name="Melnikova D.I."/>
            <person name="Nijland R."/>
            <person name="Magarlamov T.Y."/>
        </authorList>
    </citation>
    <scope>NUCLEOTIDE SEQUENCE [LARGE SCALE GENOMIC DNA]</scope>
    <source>
        <strain evidence="2 3">1839</strain>
    </source>
</reference>
<evidence type="ECO:0000259" key="1">
    <source>
        <dbReference type="Pfam" id="PF14300"/>
    </source>
</evidence>